<keyword evidence="3 7" id="KW-0812">Transmembrane</keyword>
<feature type="compositionally biased region" description="Basic and acidic residues" evidence="6">
    <location>
        <begin position="816"/>
        <end position="825"/>
    </location>
</feature>
<dbReference type="Proteomes" id="UP001139384">
    <property type="component" value="Unassembled WGS sequence"/>
</dbReference>
<dbReference type="InterPro" id="IPR050545">
    <property type="entry name" value="Mycobact_MmpL"/>
</dbReference>
<feature type="domain" description="Membrane transport protein MMPL" evidence="8">
    <location>
        <begin position="68"/>
        <end position="351"/>
    </location>
</feature>
<evidence type="ECO:0000256" key="4">
    <source>
        <dbReference type="ARBA" id="ARBA00022989"/>
    </source>
</evidence>
<reference evidence="9" key="1">
    <citation type="submission" date="2022-01" db="EMBL/GenBank/DDBJ databases">
        <title>Draft Genome Sequences of Seven Type Strains of the Genus Streptomyces.</title>
        <authorList>
            <person name="Aziz S."/>
            <person name="Coretto E."/>
            <person name="Chronakova A."/>
            <person name="Sproer C."/>
            <person name="Huber K."/>
            <person name="Nouioui I."/>
            <person name="Gross H."/>
        </authorList>
    </citation>
    <scope>NUCLEOTIDE SEQUENCE</scope>
    <source>
        <strain evidence="9">DSM 103493</strain>
    </source>
</reference>
<evidence type="ECO:0000256" key="6">
    <source>
        <dbReference type="SAM" id="MobiDB-lite"/>
    </source>
</evidence>
<dbReference type="AlphaFoldDB" id="A0A9X1PXT8"/>
<evidence type="ECO:0000256" key="1">
    <source>
        <dbReference type="ARBA" id="ARBA00004651"/>
    </source>
</evidence>
<dbReference type="Pfam" id="PF03176">
    <property type="entry name" value="MMPL"/>
    <property type="match status" value="2"/>
</dbReference>
<accession>A0A9X1PXT8</accession>
<keyword evidence="4 7" id="KW-1133">Transmembrane helix</keyword>
<evidence type="ECO:0000256" key="2">
    <source>
        <dbReference type="ARBA" id="ARBA00022475"/>
    </source>
</evidence>
<feature type="transmembrane region" description="Helical" evidence="7">
    <location>
        <begin position="187"/>
        <end position="220"/>
    </location>
</feature>
<name>A0A9X1PXT8_STRM4</name>
<evidence type="ECO:0000313" key="9">
    <source>
        <dbReference type="EMBL" id="MCF1594976.1"/>
    </source>
</evidence>
<evidence type="ECO:0000313" key="10">
    <source>
        <dbReference type="Proteomes" id="UP001139384"/>
    </source>
</evidence>
<feature type="transmembrane region" description="Helical" evidence="7">
    <location>
        <begin position="232"/>
        <end position="251"/>
    </location>
</feature>
<feature type="transmembrane region" description="Helical" evidence="7">
    <location>
        <begin position="20"/>
        <end position="39"/>
    </location>
</feature>
<feature type="transmembrane region" description="Helical" evidence="7">
    <location>
        <begin position="529"/>
        <end position="548"/>
    </location>
</feature>
<keyword evidence="10" id="KW-1185">Reference proteome</keyword>
<proteinExistence type="predicted"/>
<evidence type="ECO:0000256" key="5">
    <source>
        <dbReference type="ARBA" id="ARBA00023136"/>
    </source>
</evidence>
<keyword evidence="2" id="KW-1003">Cell membrane</keyword>
<comment type="caution">
    <text evidence="9">The sequence shown here is derived from an EMBL/GenBank/DDBJ whole genome shotgun (WGS) entry which is preliminary data.</text>
</comment>
<evidence type="ECO:0000259" key="8">
    <source>
        <dbReference type="Pfam" id="PF03176"/>
    </source>
</evidence>
<feature type="transmembrane region" description="Helical" evidence="7">
    <location>
        <begin position="555"/>
        <end position="576"/>
    </location>
</feature>
<feature type="transmembrane region" description="Helical" evidence="7">
    <location>
        <begin position="674"/>
        <end position="697"/>
    </location>
</feature>
<dbReference type="PANTHER" id="PTHR33406">
    <property type="entry name" value="MEMBRANE PROTEIN MJ1562-RELATED"/>
    <property type="match status" value="1"/>
</dbReference>
<gene>
    <name evidence="9" type="ORF">L0P92_15555</name>
</gene>
<organism evidence="9 10">
    <name type="scientific">Streptomyces muensis</name>
    <dbReference type="NCBI Taxonomy" id="1077944"/>
    <lineage>
        <taxon>Bacteria</taxon>
        <taxon>Bacillati</taxon>
        <taxon>Actinomycetota</taxon>
        <taxon>Actinomycetes</taxon>
        <taxon>Kitasatosporales</taxon>
        <taxon>Streptomycetaceae</taxon>
        <taxon>Streptomyces</taxon>
    </lineage>
</organism>
<feature type="transmembrane region" description="Helical" evidence="7">
    <location>
        <begin position="272"/>
        <end position="297"/>
    </location>
</feature>
<dbReference type="EMBL" id="JAKEIP010000051">
    <property type="protein sequence ID" value="MCF1594976.1"/>
    <property type="molecule type" value="Genomic_DNA"/>
</dbReference>
<feature type="domain" description="Membrane transport protein MMPL" evidence="8">
    <location>
        <begin position="400"/>
        <end position="705"/>
    </location>
</feature>
<feature type="transmembrane region" description="Helical" evidence="7">
    <location>
        <begin position="369"/>
        <end position="387"/>
    </location>
</feature>
<dbReference type="PROSITE" id="PS51257">
    <property type="entry name" value="PROKAR_LIPOPROTEIN"/>
    <property type="match status" value="1"/>
</dbReference>
<feature type="transmembrane region" description="Helical" evidence="7">
    <location>
        <begin position="596"/>
        <end position="617"/>
    </location>
</feature>
<dbReference type="Gene3D" id="1.20.1640.10">
    <property type="entry name" value="Multidrug efflux transporter AcrB transmembrane domain"/>
    <property type="match status" value="2"/>
</dbReference>
<dbReference type="RefSeq" id="WP_234763294.1">
    <property type="nucleotide sequence ID" value="NZ_JAKEIP010000051.1"/>
</dbReference>
<comment type="subcellular location">
    <subcellularLocation>
        <location evidence="1">Cell membrane</location>
        <topology evidence="1">Multi-pass membrane protein</topology>
    </subcellularLocation>
</comment>
<dbReference type="GO" id="GO:0005886">
    <property type="term" value="C:plasma membrane"/>
    <property type="evidence" value="ECO:0007669"/>
    <property type="project" value="UniProtKB-SubCell"/>
</dbReference>
<dbReference type="PANTHER" id="PTHR33406:SF13">
    <property type="entry name" value="MEMBRANE PROTEIN YDFJ"/>
    <property type="match status" value="1"/>
</dbReference>
<dbReference type="SUPFAM" id="SSF82866">
    <property type="entry name" value="Multidrug efflux transporter AcrB transmembrane domain"/>
    <property type="match status" value="2"/>
</dbReference>
<sequence length="825" mass="87553">MRKKPATVRIARWSATHPWSAIGLWVVFVAACLFLGGAVGTNKISDAESGVQESGRAGKIVHSGHFTEKPEENVLITAEDGGKLDRPAAQAAAQDVIRRMKKLPEVASVGEVVPSPNGKALLVPVTMKGDTENADRRVQPLLDASAAVERAHEGLRIDEVGTGSTAKGLSETLGEDFKKAELISLPLTLLILLVVFGAIIAAGVPVVLALSCVGAAIGLSTLASHVMPETSAVSNVILLMGMAVGVDYSLFYLKREREERQSGKSHVDAIEIAAETSGHTVVVSGTTVIVSMAGLYLANEATFASLATGSIIVVAVAVLASVTVLPALLAKLGRWVDRPRVPFLWRLTMRSGESRVWPALLRPALSKPILTLVASVGALVLLALPALDMKLKQPGSDDLSRDIPVVRAMDRLTAAFPSKGTVHQVAVRAPASQAGEVKRALRGLLERTSGNKLFAHDQTPTIEESADHRVHTVNVGTPYQPKSDGARESLDVLRTWLPQAMADVPDAESAVGGKVAQGVDFTGHLEERMPWVVGFVLLLTFATMVFIFRSLAVALSAILLNLLSAAASFGLLVSVFQHTWAEGLLDFHSSGAVVSWLPLFLFVVLFGLSMDYHVFVVSRIREAALKGAPTKDAVREGITRSAGVVTSAAIVMVGVFAIFGTLSMVEFKQLGVGLAAAILLDAVVIRIFVLPALMAALGRWNWWPGRVPAGRRGRLAPVTTAPAGFGPVHHRAAEQPQHATFGSPQAYDRAGSPQGYDGVGYPQGYDGVGYPQQAYAPVPQGGGRQPYNAHHHGPQGPGAYDANHAPNPQQPHPHHHDATRPDSYQ</sequence>
<protein>
    <submittedName>
        <fullName evidence="9">MMPL family transporter</fullName>
    </submittedName>
</protein>
<feature type="region of interest" description="Disordered" evidence="6">
    <location>
        <begin position="736"/>
        <end position="825"/>
    </location>
</feature>
<evidence type="ECO:0000256" key="3">
    <source>
        <dbReference type="ARBA" id="ARBA00022692"/>
    </source>
</evidence>
<feature type="transmembrane region" description="Helical" evidence="7">
    <location>
        <begin position="303"/>
        <end position="330"/>
    </location>
</feature>
<keyword evidence="5 7" id="KW-0472">Membrane</keyword>
<feature type="transmembrane region" description="Helical" evidence="7">
    <location>
        <begin position="638"/>
        <end position="662"/>
    </location>
</feature>
<evidence type="ECO:0000256" key="7">
    <source>
        <dbReference type="SAM" id="Phobius"/>
    </source>
</evidence>
<dbReference type="InterPro" id="IPR004869">
    <property type="entry name" value="MMPL_dom"/>
</dbReference>